<dbReference type="Pfam" id="PF20094">
    <property type="entry name" value="GWxTD_dom"/>
    <property type="match status" value="1"/>
</dbReference>
<dbReference type="EMBL" id="QRGR01000010">
    <property type="protein sequence ID" value="RDV15092.1"/>
    <property type="molecule type" value="Genomic_DNA"/>
</dbReference>
<proteinExistence type="predicted"/>
<comment type="caution">
    <text evidence="3">The sequence shown here is derived from an EMBL/GenBank/DDBJ whole genome shotgun (WGS) entry which is preliminary data.</text>
</comment>
<evidence type="ECO:0000256" key="1">
    <source>
        <dbReference type="SAM" id="SignalP"/>
    </source>
</evidence>
<reference evidence="4" key="1">
    <citation type="submission" date="2018-08" db="EMBL/GenBank/DDBJ databases">
        <authorList>
            <person name="Liu Z.-W."/>
            <person name="Du Z.-J."/>
        </authorList>
    </citation>
    <scope>NUCLEOTIDE SEQUENCE [LARGE SCALE GENOMIC DNA]</scope>
    <source>
        <strain evidence="4">H4X</strain>
    </source>
</reference>
<name>A0A3D8LDR5_9BACT</name>
<dbReference type="AlphaFoldDB" id="A0A3D8LDR5"/>
<feature type="signal peptide" evidence="1">
    <location>
        <begin position="1"/>
        <end position="24"/>
    </location>
</feature>
<gene>
    <name evidence="3" type="ORF">DXT99_10480</name>
</gene>
<feature type="domain" description="GWxTD" evidence="2">
    <location>
        <begin position="236"/>
        <end position="404"/>
    </location>
</feature>
<dbReference type="RefSeq" id="WP_115565506.1">
    <property type="nucleotide sequence ID" value="NZ_QRGR01000010.1"/>
</dbReference>
<keyword evidence="4" id="KW-1185">Reference proteome</keyword>
<dbReference type="PROSITE" id="PS51257">
    <property type="entry name" value="PROKAR_LIPOPROTEIN"/>
    <property type="match status" value="1"/>
</dbReference>
<accession>A0A3D8LDR5</accession>
<feature type="chain" id="PRO_5017831346" evidence="1">
    <location>
        <begin position="25"/>
        <end position="410"/>
    </location>
</feature>
<evidence type="ECO:0000313" key="4">
    <source>
        <dbReference type="Proteomes" id="UP000256708"/>
    </source>
</evidence>
<sequence length="410" mass="46219">MKYPHTLLLLLPLLAMGCGRFSSASLAPVEVERETPEITMQHSYYTSNDSLHLLFKFEDAKEVVDILQKATSYEYEIRTGGIEKDALIRGDSVDLPDRKITDIEGQLQVQLVLPAEVVQEPNVLHLRLWQFLAGPELMGTKFRLPLSSKMLQKDYLLIEASTGKPLLQNYATTGDKVLVRNYGGEAGVLKLQRFDADFMPAPPPMSLRSAGGPRTISAAEVQTIAPGDTVTLQEEGIYLFDPNTNYARSILVQPANYPQITRTKEMLQPLIYLTTSEEREALLNASDTKAAIDRFWLELAGNKAAARNLIQIFYSRVELANKLYSSHKAGWATDRGMIHIILGPPDGTNQVGSTITWTYRETETAPNIKFVFNKKENNFTENHYELVRRRGYGEIWYSTVAKWRAGRINM</sequence>
<organism evidence="3 4">
    <name type="scientific">Pontibacter diazotrophicus</name>
    <dbReference type="NCBI Taxonomy" id="1400979"/>
    <lineage>
        <taxon>Bacteria</taxon>
        <taxon>Pseudomonadati</taxon>
        <taxon>Bacteroidota</taxon>
        <taxon>Cytophagia</taxon>
        <taxon>Cytophagales</taxon>
        <taxon>Hymenobacteraceae</taxon>
        <taxon>Pontibacter</taxon>
    </lineage>
</organism>
<evidence type="ECO:0000259" key="2">
    <source>
        <dbReference type="Pfam" id="PF20094"/>
    </source>
</evidence>
<dbReference type="Proteomes" id="UP000256708">
    <property type="component" value="Unassembled WGS sequence"/>
</dbReference>
<evidence type="ECO:0000313" key="3">
    <source>
        <dbReference type="EMBL" id="RDV15092.1"/>
    </source>
</evidence>
<keyword evidence="1" id="KW-0732">Signal</keyword>
<protein>
    <submittedName>
        <fullName evidence="3">GWxTD domain-containing protein</fullName>
    </submittedName>
</protein>
<dbReference type="OrthoDB" id="9814412at2"/>
<dbReference type="NCBIfam" id="TIGR04514">
    <property type="entry name" value="GWxTD_dom"/>
    <property type="match status" value="1"/>
</dbReference>
<dbReference type="InterPro" id="IPR030959">
    <property type="entry name" value="GWxTD_dom"/>
</dbReference>